<dbReference type="PRINTS" id="PR01349">
    <property type="entry name" value="WNTPROTEIN"/>
</dbReference>
<dbReference type="GO" id="GO:0005109">
    <property type="term" value="F:frizzled binding"/>
    <property type="evidence" value="ECO:0007669"/>
    <property type="project" value="TreeGrafter"/>
</dbReference>
<keyword evidence="9" id="KW-0812">Transmembrane</keyword>
<dbReference type="GO" id="GO:0030182">
    <property type="term" value="P:neuron differentiation"/>
    <property type="evidence" value="ECO:0007669"/>
    <property type="project" value="TreeGrafter"/>
</dbReference>
<comment type="similarity">
    <text evidence="2 8">Belongs to the Wnt family.</text>
</comment>
<keyword evidence="5" id="KW-0272">Extracellular matrix</keyword>
<dbReference type="InterPro" id="IPR043158">
    <property type="entry name" value="Wnt_C"/>
</dbReference>
<dbReference type="GO" id="GO:0005125">
    <property type="term" value="F:cytokine activity"/>
    <property type="evidence" value="ECO:0007669"/>
    <property type="project" value="TreeGrafter"/>
</dbReference>
<keyword evidence="7" id="KW-1015">Disulfide bond</keyword>
<gene>
    <name evidence="10" type="primary">wnt1t</name>
</gene>
<evidence type="ECO:0000256" key="2">
    <source>
        <dbReference type="ARBA" id="ARBA00005683"/>
    </source>
</evidence>
<sequence length="398" mass="45511">MYSQRRSPKENMVKMFAATTSNLLKSLLVFGTFVFTKTAPRDSNIRFWAISEWAKQKPTNYKDNSVSLSTDLKFTSRQKRLIRRYPGILYGIADGVKMAIDACQSEFKYERWNCPIVDKTFKGTGFGEVLNSGYPEAGLIQALVSAGIAHKVARVCTDRTITACSCAHSPPSLASKEKLKARWTGCMPNINFGMHVSKVFMEGGYNIKRSRRQGNKNWNLKMMKHNFKAGRLHVQYGQNKTCSCGYMLTCALKTCTMQLDPFKEIVRKLKTQYFNAKSLHSKVNTTTTKGTKRRRQKHNQDDIVYHKKPPSYCQSVPHLQFKANYTRQCNGTQSDSSSSCTNLCCGRDYRTEYIVTNVKCKCRFVWCCYVKCQTCRKEVKRYYCLPPTNDPRFGISVG</sequence>
<dbReference type="GO" id="GO:0045165">
    <property type="term" value="P:cell fate commitment"/>
    <property type="evidence" value="ECO:0007669"/>
    <property type="project" value="TreeGrafter"/>
</dbReference>
<evidence type="ECO:0000256" key="6">
    <source>
        <dbReference type="ARBA" id="ARBA00022687"/>
    </source>
</evidence>
<feature type="transmembrane region" description="Helical" evidence="9">
    <location>
        <begin position="12"/>
        <end position="35"/>
    </location>
</feature>
<organism evidence="10">
    <name type="scientific">Terebratalia transversa</name>
    <name type="common">Transverse lampshell</name>
    <dbReference type="NCBI Taxonomy" id="34513"/>
    <lineage>
        <taxon>Eukaryota</taxon>
        <taxon>Metazoa</taxon>
        <taxon>Spiralia</taxon>
        <taxon>Lophotrochozoa</taxon>
        <taxon>Brachiopoda</taxon>
        <taxon>Rhynchonelliformea</taxon>
        <taxon>Rhynchonellata</taxon>
        <taxon>Terebratellidina</taxon>
        <taxon>Laqueoidea</taxon>
        <taxon>Laqueidae</taxon>
        <taxon>Terebratalia</taxon>
    </lineage>
</organism>
<name>A0AAU7EC95_TERTR</name>
<evidence type="ECO:0000313" key="10">
    <source>
        <dbReference type="EMBL" id="XBK48590.1"/>
    </source>
</evidence>
<dbReference type="PANTHER" id="PTHR12027">
    <property type="entry name" value="WNT RELATED"/>
    <property type="match status" value="1"/>
</dbReference>
<reference evidence="10" key="1">
    <citation type="submission" date="2024-06" db="EMBL/GenBank/DDBJ databases">
        <title>Combinatorial Wnt signaling landscape during brachiopod anteroposterior patterning.</title>
        <authorList>
            <person name="Vellutini B.C."/>
            <person name="Martin-Duran J.M."/>
            <person name="Borve A."/>
            <person name="Hejnol A."/>
        </authorList>
    </citation>
    <scope>NUCLEOTIDE SEQUENCE</scope>
</reference>
<dbReference type="InterPro" id="IPR005817">
    <property type="entry name" value="Wnt"/>
</dbReference>
<dbReference type="AlphaFoldDB" id="A0AAU7EC95"/>
<keyword evidence="9" id="KW-0472">Membrane</keyword>
<dbReference type="GO" id="GO:0005615">
    <property type="term" value="C:extracellular space"/>
    <property type="evidence" value="ECO:0007669"/>
    <property type="project" value="TreeGrafter"/>
</dbReference>
<evidence type="ECO:0000256" key="8">
    <source>
        <dbReference type="RuleBase" id="RU003500"/>
    </source>
</evidence>
<keyword evidence="9" id="KW-1133">Transmembrane helix</keyword>
<evidence type="ECO:0000256" key="9">
    <source>
        <dbReference type="SAM" id="Phobius"/>
    </source>
</evidence>
<keyword evidence="6 8" id="KW-0879">Wnt signaling pathway</keyword>
<evidence type="ECO:0000256" key="5">
    <source>
        <dbReference type="ARBA" id="ARBA00022530"/>
    </source>
</evidence>
<dbReference type="GO" id="GO:0060070">
    <property type="term" value="P:canonical Wnt signaling pathway"/>
    <property type="evidence" value="ECO:0007669"/>
    <property type="project" value="TreeGrafter"/>
</dbReference>
<dbReference type="Gene3D" id="3.30.2460.20">
    <property type="match status" value="1"/>
</dbReference>
<evidence type="ECO:0000256" key="1">
    <source>
        <dbReference type="ARBA" id="ARBA00004498"/>
    </source>
</evidence>
<dbReference type="SMART" id="SM00097">
    <property type="entry name" value="WNT1"/>
    <property type="match status" value="1"/>
</dbReference>
<keyword evidence="4" id="KW-0964">Secreted</keyword>
<evidence type="ECO:0000256" key="3">
    <source>
        <dbReference type="ARBA" id="ARBA00022473"/>
    </source>
</evidence>
<evidence type="ECO:0000256" key="4">
    <source>
        <dbReference type="ARBA" id="ARBA00022525"/>
    </source>
</evidence>
<comment type="subcellular location">
    <subcellularLocation>
        <location evidence="1 8">Secreted</location>
        <location evidence="1 8">Extracellular space</location>
        <location evidence="1 8">Extracellular matrix</location>
    </subcellularLocation>
</comment>
<evidence type="ECO:0000256" key="7">
    <source>
        <dbReference type="ARBA" id="ARBA00023157"/>
    </source>
</evidence>
<dbReference type="PANTHER" id="PTHR12027:SF97">
    <property type="entry name" value="PROTEIN WNT-4"/>
    <property type="match status" value="1"/>
</dbReference>
<protein>
    <recommendedName>
        <fullName evidence="8">Protein Wnt</fullName>
    </recommendedName>
</protein>
<keyword evidence="3 8" id="KW-0217">Developmental protein</keyword>
<accession>A0AAU7EC95</accession>
<proteinExistence type="evidence at transcript level"/>
<dbReference type="CDD" id="cd13113">
    <property type="entry name" value="Wnt"/>
    <property type="match status" value="1"/>
</dbReference>
<comment type="function">
    <text evidence="8">Ligand for members of the frizzled family of seven transmembrane receptors.</text>
</comment>
<dbReference type="EMBL" id="PP860497">
    <property type="protein sequence ID" value="XBK48590.1"/>
    <property type="molecule type" value="mRNA"/>
</dbReference>
<dbReference type="Pfam" id="PF00110">
    <property type="entry name" value="wnt"/>
    <property type="match status" value="1"/>
</dbReference>